<gene>
    <name evidence="2" type="ORF">HKX39_03880</name>
</gene>
<dbReference type="PANTHER" id="PTHR34475:SF1">
    <property type="entry name" value="CYTOSKELETON PROTEIN RODZ"/>
    <property type="match status" value="1"/>
</dbReference>
<comment type="caution">
    <text evidence="2">The sequence shown here is derived from an EMBL/GenBank/DDBJ whole genome shotgun (WGS) entry which is preliminary data.</text>
</comment>
<evidence type="ECO:0000313" key="2">
    <source>
        <dbReference type="EMBL" id="NOL51314.1"/>
    </source>
</evidence>
<dbReference type="InterPro" id="IPR050400">
    <property type="entry name" value="Bact_Cytoskel_RodZ"/>
</dbReference>
<keyword evidence="1" id="KW-0812">Transmembrane</keyword>
<accession>A0A849P4P0</accession>
<keyword evidence="1" id="KW-1133">Transmembrane helix</keyword>
<name>A0A849P4P0_9BURK</name>
<dbReference type="Gene3D" id="1.10.260.40">
    <property type="entry name" value="lambda repressor-like DNA-binding domains"/>
    <property type="match status" value="1"/>
</dbReference>
<dbReference type="RefSeq" id="WP_171680004.1">
    <property type="nucleotide sequence ID" value="NZ_JABGBN010000002.1"/>
</dbReference>
<evidence type="ECO:0000256" key="1">
    <source>
        <dbReference type="SAM" id="Phobius"/>
    </source>
</evidence>
<feature type="transmembrane region" description="Helical" evidence="1">
    <location>
        <begin position="127"/>
        <end position="146"/>
    </location>
</feature>
<keyword evidence="3" id="KW-1185">Reference proteome</keyword>
<dbReference type="EMBL" id="JABGBN010000002">
    <property type="protein sequence ID" value="NOL51314.1"/>
    <property type="molecule type" value="Genomic_DNA"/>
</dbReference>
<protein>
    <submittedName>
        <fullName evidence="2">Helix-turn-helix domain-containing protein</fullName>
    </submittedName>
</protein>
<dbReference type="AlphaFoldDB" id="A0A849P4P0"/>
<proteinExistence type="predicted"/>
<dbReference type="Pfam" id="PF13413">
    <property type="entry name" value="HTH_25"/>
    <property type="match status" value="1"/>
</dbReference>
<keyword evidence="1" id="KW-0472">Membrane</keyword>
<sequence length="167" mass="18366">MSLDTPDLTKASANAPDADTLGGYLATARLAQNMTLQQVSDITKYHVSQLRAVEEQQWSKLPSGFVLRSIIKKYATAVGVDENIALDKLAKATGNVTPQPNKNLKSSIDHKVNEQLNERIANSSSGTWLWILLIIVVLGIVGYIAFSQGMFSLDDIEFIKKWFGNNV</sequence>
<dbReference type="Proteomes" id="UP000537862">
    <property type="component" value="Unassembled WGS sequence"/>
</dbReference>
<dbReference type="GO" id="GO:0003677">
    <property type="term" value="F:DNA binding"/>
    <property type="evidence" value="ECO:0007669"/>
    <property type="project" value="InterPro"/>
</dbReference>
<dbReference type="PANTHER" id="PTHR34475">
    <property type="match status" value="1"/>
</dbReference>
<reference evidence="2 3" key="1">
    <citation type="submission" date="2020-05" db="EMBL/GenBank/DDBJ databases">
        <authorList>
            <person name="Niu N."/>
        </authorList>
    </citation>
    <scope>NUCLEOTIDE SEQUENCE [LARGE SCALE GENOMIC DNA]</scope>
    <source>
        <strain evidence="2 3">3340-03</strain>
    </source>
</reference>
<organism evidence="2 3">
    <name type="scientific">Pelistega suis</name>
    <dbReference type="NCBI Taxonomy" id="1631957"/>
    <lineage>
        <taxon>Bacteria</taxon>
        <taxon>Pseudomonadati</taxon>
        <taxon>Pseudomonadota</taxon>
        <taxon>Betaproteobacteria</taxon>
        <taxon>Burkholderiales</taxon>
        <taxon>Alcaligenaceae</taxon>
        <taxon>Pelistega</taxon>
    </lineage>
</organism>
<dbReference type="InterPro" id="IPR010982">
    <property type="entry name" value="Lambda_DNA-bd_dom_sf"/>
</dbReference>
<evidence type="ECO:0000313" key="3">
    <source>
        <dbReference type="Proteomes" id="UP000537862"/>
    </source>
</evidence>